<keyword evidence="14" id="KW-1185">Reference proteome</keyword>
<evidence type="ECO:0000256" key="8">
    <source>
        <dbReference type="ARBA" id="ARBA00022840"/>
    </source>
</evidence>
<dbReference type="SMART" id="SM00220">
    <property type="entry name" value="S_TKc"/>
    <property type="match status" value="1"/>
</dbReference>
<organism evidence="13 14">
    <name type="scientific">Rhododendron simsii</name>
    <name type="common">Sims's rhododendron</name>
    <dbReference type="NCBI Taxonomy" id="118357"/>
    <lineage>
        <taxon>Eukaryota</taxon>
        <taxon>Viridiplantae</taxon>
        <taxon>Streptophyta</taxon>
        <taxon>Embryophyta</taxon>
        <taxon>Tracheophyta</taxon>
        <taxon>Spermatophyta</taxon>
        <taxon>Magnoliopsida</taxon>
        <taxon>eudicotyledons</taxon>
        <taxon>Gunneridae</taxon>
        <taxon>Pentapetalae</taxon>
        <taxon>asterids</taxon>
        <taxon>Ericales</taxon>
        <taxon>Ericaceae</taxon>
        <taxon>Ericoideae</taxon>
        <taxon>Rhodoreae</taxon>
        <taxon>Rhododendron</taxon>
    </lineage>
</organism>
<dbReference type="Pfam" id="PF08662">
    <property type="entry name" value="eIF2A"/>
    <property type="match status" value="1"/>
</dbReference>
<dbReference type="PROSITE" id="PS00108">
    <property type="entry name" value="PROTEIN_KINASE_ST"/>
    <property type="match status" value="1"/>
</dbReference>
<dbReference type="SUPFAM" id="SSF56112">
    <property type="entry name" value="Protein kinase-like (PK-like)"/>
    <property type="match status" value="1"/>
</dbReference>
<keyword evidence="10" id="KW-0472">Membrane</keyword>
<evidence type="ECO:0000256" key="10">
    <source>
        <dbReference type="ARBA" id="ARBA00023136"/>
    </source>
</evidence>
<dbReference type="Gene3D" id="1.10.510.10">
    <property type="entry name" value="Transferase(Phosphotransferase) domain 1"/>
    <property type="match status" value="1"/>
</dbReference>
<dbReference type="GO" id="GO:0016020">
    <property type="term" value="C:membrane"/>
    <property type="evidence" value="ECO:0007669"/>
    <property type="project" value="UniProtKB-SubCell"/>
</dbReference>
<dbReference type="AlphaFoldDB" id="A0A834FUV2"/>
<comment type="subcellular location">
    <subcellularLocation>
        <location evidence="1">Membrane</location>
        <topology evidence="1">Single-pass membrane protein</topology>
    </subcellularLocation>
</comment>
<keyword evidence="5" id="KW-0732">Signal</keyword>
<protein>
    <recommendedName>
        <fullName evidence="12">Protein kinase domain-containing protein</fullName>
    </recommendedName>
</protein>
<dbReference type="OrthoDB" id="4062651at2759"/>
<proteinExistence type="predicted"/>
<accession>A0A834FUV2</accession>
<evidence type="ECO:0000256" key="6">
    <source>
        <dbReference type="ARBA" id="ARBA00022741"/>
    </source>
</evidence>
<dbReference type="PROSITE" id="PS00107">
    <property type="entry name" value="PROTEIN_KINASE_ATP"/>
    <property type="match status" value="1"/>
</dbReference>
<evidence type="ECO:0000256" key="5">
    <source>
        <dbReference type="ARBA" id="ARBA00022729"/>
    </source>
</evidence>
<evidence type="ECO:0000256" key="4">
    <source>
        <dbReference type="ARBA" id="ARBA00022692"/>
    </source>
</evidence>
<dbReference type="Proteomes" id="UP000626092">
    <property type="component" value="Unassembled WGS sequence"/>
</dbReference>
<dbReference type="Pfam" id="PF07714">
    <property type="entry name" value="PK_Tyr_Ser-Thr"/>
    <property type="match status" value="1"/>
</dbReference>
<evidence type="ECO:0000256" key="2">
    <source>
        <dbReference type="ARBA" id="ARBA00022527"/>
    </source>
</evidence>
<evidence type="ECO:0000259" key="12">
    <source>
        <dbReference type="PROSITE" id="PS50011"/>
    </source>
</evidence>
<evidence type="ECO:0000256" key="7">
    <source>
        <dbReference type="ARBA" id="ARBA00022777"/>
    </source>
</evidence>
<dbReference type="FunFam" id="1.10.510.10:FF:000384">
    <property type="entry name" value="G-type lectin S-receptor-like serine/threonine-protein kinase"/>
    <property type="match status" value="1"/>
</dbReference>
<sequence>MNHILPSLGFYSCRSLLCAPHTLKTAAYSLLREPTLFPNSLLRICLNPLPRRRCLQSSTLPTLPSPVHQVTVLFHLNTKQDMSRYVATSITSVHEMENGFNIWSFNGKLLYRILKDHFFQFPIPHAQKTSLSLSLSLSLYLSKDDGRRTNKGKKPAGLRQHSVVIAEFSSAEYPCLIVEMSTSGNFDSPPSANYAGKIIAGAIIGPLVILVAIGVIGYKCLRRLEGAAKPLTSNVVQDGEIDAPTMERFLQDLAKEKPVRFTAQQLCSFTTNYSTVLGSGGFGVVYKGQFLNGVKIAVKVLKRSLLDKRAEEQFMAEVSTIGRTYHINLVRLYGFSYDPLMSALVYEYMENGSLDKYLFKDNTQGIDWNKLPEIAIGTAKGIAYLHEECQQRIIHYDIKPGNVLLDANFNPKVADFGLARICNRDSTHDSPTGYKGTPGYSAPEFLLNNYPITYKCDVYSFGMLLFEIVGRRRNTKVGSTDSLNWFPKHVWDEYEKGELATLILSSGIEDQDRDIAQRMAMVALWCVQDSPEARPPMSAVVKMLEGGVEIMPPPKPFHYLFSVGINVLNPPTHTSNMSDYSTSDGTNSYWYKEHTTTIMAKYEIQIASS</sequence>
<evidence type="ECO:0000256" key="9">
    <source>
        <dbReference type="ARBA" id="ARBA00022989"/>
    </source>
</evidence>
<feature type="domain" description="Protein kinase" evidence="12">
    <location>
        <begin position="271"/>
        <end position="561"/>
    </location>
</feature>
<dbReference type="InterPro" id="IPR008271">
    <property type="entry name" value="Ser/Thr_kinase_AS"/>
</dbReference>
<feature type="binding site" evidence="11">
    <location>
        <position position="299"/>
    </location>
    <ligand>
        <name>ATP</name>
        <dbReference type="ChEBI" id="CHEBI:30616"/>
    </ligand>
</feature>
<evidence type="ECO:0000313" key="14">
    <source>
        <dbReference type="Proteomes" id="UP000626092"/>
    </source>
</evidence>
<dbReference type="InterPro" id="IPR011009">
    <property type="entry name" value="Kinase-like_dom_sf"/>
</dbReference>
<evidence type="ECO:0000256" key="1">
    <source>
        <dbReference type="ARBA" id="ARBA00004167"/>
    </source>
</evidence>
<evidence type="ECO:0000313" key="13">
    <source>
        <dbReference type="EMBL" id="KAF7113122.1"/>
    </source>
</evidence>
<dbReference type="Gene3D" id="3.30.200.20">
    <property type="entry name" value="Phosphorylase Kinase, domain 1"/>
    <property type="match status" value="1"/>
</dbReference>
<dbReference type="InterPro" id="IPR000719">
    <property type="entry name" value="Prot_kinase_dom"/>
</dbReference>
<dbReference type="PANTHER" id="PTHR47974">
    <property type="entry name" value="OS07G0415500 PROTEIN"/>
    <property type="match status" value="1"/>
</dbReference>
<keyword evidence="8 11" id="KW-0067">ATP-binding</keyword>
<dbReference type="InterPro" id="IPR013979">
    <property type="entry name" value="TIF_beta_prop-like"/>
</dbReference>
<dbReference type="EMBL" id="WJXA01000348">
    <property type="protein sequence ID" value="KAF7113122.1"/>
    <property type="molecule type" value="Genomic_DNA"/>
</dbReference>
<dbReference type="PROSITE" id="PS50011">
    <property type="entry name" value="PROTEIN_KINASE_DOM"/>
    <property type="match status" value="1"/>
</dbReference>
<keyword evidence="7" id="KW-0418">Kinase</keyword>
<keyword evidence="3" id="KW-0808">Transferase</keyword>
<keyword evidence="6 11" id="KW-0547">Nucleotide-binding</keyword>
<dbReference type="GO" id="GO:0004674">
    <property type="term" value="F:protein serine/threonine kinase activity"/>
    <property type="evidence" value="ECO:0007669"/>
    <property type="project" value="UniProtKB-KW"/>
</dbReference>
<gene>
    <name evidence="13" type="ORF">RHSIM_RhsimUnG0158600</name>
</gene>
<dbReference type="GO" id="GO:0005524">
    <property type="term" value="F:ATP binding"/>
    <property type="evidence" value="ECO:0007669"/>
    <property type="project" value="UniProtKB-UniRule"/>
</dbReference>
<dbReference type="InterPro" id="IPR001245">
    <property type="entry name" value="Ser-Thr/Tyr_kinase_cat_dom"/>
</dbReference>
<dbReference type="PANTHER" id="PTHR47974:SF9">
    <property type="entry name" value="RECEPTOR-LIKE SERINE_THREONINE-PROTEIN KINASE"/>
    <property type="match status" value="1"/>
</dbReference>
<evidence type="ECO:0000256" key="11">
    <source>
        <dbReference type="PROSITE-ProRule" id="PRU10141"/>
    </source>
</evidence>
<dbReference type="InterPro" id="IPR017441">
    <property type="entry name" value="Protein_kinase_ATP_BS"/>
</dbReference>
<reference evidence="13" key="1">
    <citation type="submission" date="2019-11" db="EMBL/GenBank/DDBJ databases">
        <authorList>
            <person name="Liu Y."/>
            <person name="Hou J."/>
            <person name="Li T.-Q."/>
            <person name="Guan C.-H."/>
            <person name="Wu X."/>
            <person name="Wu H.-Z."/>
            <person name="Ling F."/>
            <person name="Zhang R."/>
            <person name="Shi X.-G."/>
            <person name="Ren J.-P."/>
            <person name="Chen E.-F."/>
            <person name="Sun J.-M."/>
        </authorList>
    </citation>
    <scope>NUCLEOTIDE SEQUENCE</scope>
    <source>
        <strain evidence="13">Adult_tree_wgs_1</strain>
        <tissue evidence="13">Leaves</tissue>
    </source>
</reference>
<keyword evidence="2" id="KW-0723">Serine/threonine-protein kinase</keyword>
<name>A0A834FUV2_RHOSS</name>
<evidence type="ECO:0000256" key="3">
    <source>
        <dbReference type="ARBA" id="ARBA00022679"/>
    </source>
</evidence>
<keyword evidence="9" id="KW-1133">Transmembrane helix</keyword>
<comment type="caution">
    <text evidence="13">The sequence shown here is derived from an EMBL/GenBank/DDBJ whole genome shotgun (WGS) entry which is preliminary data.</text>
</comment>
<keyword evidence="4" id="KW-0812">Transmembrane</keyword>